<dbReference type="AlphaFoldDB" id="A0AAV6IKD0"/>
<name>A0AAV6IKD0_9ERIC</name>
<organism evidence="1 2">
    <name type="scientific">Rhododendron griersonianum</name>
    <dbReference type="NCBI Taxonomy" id="479676"/>
    <lineage>
        <taxon>Eukaryota</taxon>
        <taxon>Viridiplantae</taxon>
        <taxon>Streptophyta</taxon>
        <taxon>Embryophyta</taxon>
        <taxon>Tracheophyta</taxon>
        <taxon>Spermatophyta</taxon>
        <taxon>Magnoliopsida</taxon>
        <taxon>eudicotyledons</taxon>
        <taxon>Gunneridae</taxon>
        <taxon>Pentapetalae</taxon>
        <taxon>asterids</taxon>
        <taxon>Ericales</taxon>
        <taxon>Ericaceae</taxon>
        <taxon>Ericoideae</taxon>
        <taxon>Rhodoreae</taxon>
        <taxon>Rhododendron</taxon>
    </lineage>
</organism>
<proteinExistence type="predicted"/>
<dbReference type="Proteomes" id="UP000823749">
    <property type="component" value="Chromosome 10"/>
</dbReference>
<accession>A0AAV6IKD0</accession>
<evidence type="ECO:0000313" key="1">
    <source>
        <dbReference type="EMBL" id="KAG5527059.1"/>
    </source>
</evidence>
<gene>
    <name evidence="1" type="ORF">RHGRI_028101</name>
</gene>
<dbReference type="EMBL" id="JACTNZ010000010">
    <property type="protein sequence ID" value="KAG5527059.1"/>
    <property type="molecule type" value="Genomic_DNA"/>
</dbReference>
<sequence>MSRNPFNDSFKERKLYIEGIYSPENEFLGMSKSGIQVLQVLTQKVPGKINSQSRDLNTNRSRFVGRRSEQRSGEAVKRSSECRMMICGCKWSSGEWV</sequence>
<comment type="caution">
    <text evidence="1">The sequence shown here is derived from an EMBL/GenBank/DDBJ whole genome shotgun (WGS) entry which is preliminary data.</text>
</comment>
<protein>
    <submittedName>
        <fullName evidence="1">Uncharacterized protein</fullName>
    </submittedName>
</protein>
<keyword evidence="2" id="KW-1185">Reference proteome</keyword>
<reference evidence="1" key="1">
    <citation type="submission" date="2020-08" db="EMBL/GenBank/DDBJ databases">
        <title>Plant Genome Project.</title>
        <authorList>
            <person name="Zhang R.-G."/>
        </authorList>
    </citation>
    <scope>NUCLEOTIDE SEQUENCE</scope>
    <source>
        <strain evidence="1">WSP0</strain>
        <tissue evidence="1">Leaf</tissue>
    </source>
</reference>
<evidence type="ECO:0000313" key="2">
    <source>
        <dbReference type="Proteomes" id="UP000823749"/>
    </source>
</evidence>